<feature type="domain" description="Carrier" evidence="1">
    <location>
        <begin position="6"/>
        <end position="70"/>
    </location>
</feature>
<evidence type="ECO:0000259" key="1">
    <source>
        <dbReference type="Pfam" id="PF00550"/>
    </source>
</evidence>
<dbReference type="EMBL" id="JRLF01000011">
    <property type="protein sequence ID" value="KQB39871.1"/>
    <property type="molecule type" value="Genomic_DNA"/>
</dbReference>
<evidence type="ECO:0000313" key="3">
    <source>
        <dbReference type="Proteomes" id="UP000050443"/>
    </source>
</evidence>
<sequence>MSTIEQLHGVFARAFEIPVEAVNDELEYQAIAEWDSMSHLVLVEELESTYNIAIEMEDILEMGSVAKIKDILKKYGFEIN</sequence>
<dbReference type="RefSeq" id="WP_055095187.1">
    <property type="nucleotide sequence ID" value="NZ_JRLF01000011.1"/>
</dbReference>
<gene>
    <name evidence="2" type="ORF">RC62_555</name>
</gene>
<dbReference type="Pfam" id="PF00550">
    <property type="entry name" value="PP-binding"/>
    <property type="match status" value="1"/>
</dbReference>
<dbReference type="InterPro" id="IPR009081">
    <property type="entry name" value="PP-bd_ACP"/>
</dbReference>
<dbReference type="Proteomes" id="UP000050443">
    <property type="component" value="Unassembled WGS sequence"/>
</dbReference>
<dbReference type="SUPFAM" id="SSF47336">
    <property type="entry name" value="ACP-like"/>
    <property type="match status" value="1"/>
</dbReference>
<protein>
    <submittedName>
        <fullName evidence="2">Acyl carrier protein</fullName>
    </submittedName>
</protein>
<dbReference type="PATRIC" id="fig|362413.3.peg.534"/>
<accession>A0A0Q0XUG0</accession>
<name>A0A0Q0XUG0_9FLAO</name>
<proteinExistence type="predicted"/>
<dbReference type="OrthoDB" id="5326335at2"/>
<dbReference type="Gene3D" id="1.10.1200.10">
    <property type="entry name" value="ACP-like"/>
    <property type="match status" value="1"/>
</dbReference>
<organism evidence="2 3">
    <name type="scientific">Flavobacterium aquidurense</name>
    <dbReference type="NCBI Taxonomy" id="362413"/>
    <lineage>
        <taxon>Bacteria</taxon>
        <taxon>Pseudomonadati</taxon>
        <taxon>Bacteroidota</taxon>
        <taxon>Flavobacteriia</taxon>
        <taxon>Flavobacteriales</taxon>
        <taxon>Flavobacteriaceae</taxon>
        <taxon>Flavobacterium</taxon>
    </lineage>
</organism>
<comment type="caution">
    <text evidence="2">The sequence shown here is derived from an EMBL/GenBank/DDBJ whole genome shotgun (WGS) entry which is preliminary data.</text>
</comment>
<evidence type="ECO:0000313" key="2">
    <source>
        <dbReference type="EMBL" id="KQB39871.1"/>
    </source>
</evidence>
<dbReference type="InterPro" id="IPR036736">
    <property type="entry name" value="ACP-like_sf"/>
</dbReference>
<reference evidence="2 3" key="1">
    <citation type="submission" date="2014-09" db="EMBL/GenBank/DDBJ databases">
        <title>Genome sequence of Flavobacterium aquidurense RC62.</title>
        <authorList>
            <person name="Kim J.F."/>
            <person name="Kwak M.-J."/>
        </authorList>
    </citation>
    <scope>NUCLEOTIDE SEQUENCE [LARGE SCALE GENOMIC DNA]</scope>
    <source>
        <strain evidence="2 3">RC62</strain>
    </source>
</reference>
<dbReference type="AlphaFoldDB" id="A0A0Q0XUG0"/>
<dbReference type="STRING" id="362413.RC62_555"/>